<evidence type="ECO:0000256" key="5">
    <source>
        <dbReference type="ARBA" id="ARBA00022692"/>
    </source>
</evidence>
<comment type="subcellular location">
    <subcellularLocation>
        <location evidence="2">Cell membrane</location>
    </subcellularLocation>
    <subcellularLocation>
        <location evidence="1">Membrane</location>
        <topology evidence="1">Multi-pass membrane protein</topology>
    </subcellularLocation>
</comment>
<gene>
    <name evidence="11" type="ORF">CDD81_457</name>
</gene>
<feature type="transmembrane region" description="Helical" evidence="9">
    <location>
        <begin position="121"/>
        <end position="141"/>
    </location>
</feature>
<dbReference type="PANTHER" id="PTHR23502:SF7">
    <property type="entry name" value="DRUG_PROTON ANTIPORTER YHK8-RELATED"/>
    <property type="match status" value="1"/>
</dbReference>
<feature type="transmembrane region" description="Helical" evidence="9">
    <location>
        <begin position="495"/>
        <end position="515"/>
    </location>
</feature>
<feature type="transmembrane region" description="Helical" evidence="9">
    <location>
        <begin position="85"/>
        <end position="109"/>
    </location>
</feature>
<evidence type="ECO:0000256" key="4">
    <source>
        <dbReference type="ARBA" id="ARBA00022475"/>
    </source>
</evidence>
<dbReference type="Proteomes" id="UP000226192">
    <property type="component" value="Unassembled WGS sequence"/>
</dbReference>
<dbReference type="PROSITE" id="PS00216">
    <property type="entry name" value="SUGAR_TRANSPORT_1"/>
    <property type="match status" value="1"/>
</dbReference>
<dbReference type="AlphaFoldDB" id="A0A2C5X8K9"/>
<dbReference type="PANTHER" id="PTHR23502">
    <property type="entry name" value="MAJOR FACILITATOR SUPERFAMILY"/>
    <property type="match status" value="1"/>
</dbReference>
<feature type="transmembrane region" description="Helical" evidence="9">
    <location>
        <begin position="241"/>
        <end position="261"/>
    </location>
</feature>
<dbReference type="PROSITE" id="PS50850">
    <property type="entry name" value="MFS"/>
    <property type="match status" value="1"/>
</dbReference>
<comment type="caution">
    <text evidence="11">The sequence shown here is derived from an EMBL/GenBank/DDBJ whole genome shotgun (WGS) entry which is preliminary data.</text>
</comment>
<dbReference type="EMBL" id="NJET01000106">
    <property type="protein sequence ID" value="PHH61379.1"/>
    <property type="molecule type" value="Genomic_DNA"/>
</dbReference>
<dbReference type="Gene3D" id="1.20.1250.20">
    <property type="entry name" value="MFS general substrate transporter like domains"/>
    <property type="match status" value="1"/>
</dbReference>
<proteinExistence type="inferred from homology"/>
<feature type="transmembrane region" description="Helical" evidence="9">
    <location>
        <begin position="461"/>
        <end position="483"/>
    </location>
</feature>
<feature type="transmembrane region" description="Helical" evidence="9">
    <location>
        <begin position="405"/>
        <end position="424"/>
    </location>
</feature>
<feature type="transmembrane region" description="Helical" evidence="9">
    <location>
        <begin position="215"/>
        <end position="235"/>
    </location>
</feature>
<evidence type="ECO:0000256" key="7">
    <source>
        <dbReference type="ARBA" id="ARBA00023136"/>
    </source>
</evidence>
<feature type="transmembrane region" description="Helical" evidence="9">
    <location>
        <begin position="430"/>
        <end position="454"/>
    </location>
</feature>
<dbReference type="SUPFAM" id="SSF103473">
    <property type="entry name" value="MFS general substrate transporter"/>
    <property type="match status" value="1"/>
</dbReference>
<evidence type="ECO:0000256" key="2">
    <source>
        <dbReference type="ARBA" id="ARBA00004236"/>
    </source>
</evidence>
<keyword evidence="12" id="KW-1185">Reference proteome</keyword>
<evidence type="ECO:0000313" key="12">
    <source>
        <dbReference type="Proteomes" id="UP000226192"/>
    </source>
</evidence>
<feature type="region of interest" description="Disordered" evidence="8">
    <location>
        <begin position="1"/>
        <end position="70"/>
    </location>
</feature>
<comment type="similarity">
    <text evidence="3">Belongs to the major facilitator superfamily.</text>
</comment>
<sequence>MLHGPHSRPHAHQQHKSTLSEPIKDPNNAHEQQPRGPQAGFAMSDTEVDAAPSTEKDKDASEVGWEPSDTADPLCPRSFSRRRKWLIVCILASVSLAVTCASSIYTATYDRMEADFHNSRIVSVLGLSSFVLGISIGPMFLSPLSEFYGRRPIYLVAWAAYTIFLVPQALAHSVALVIVFRFLDGFTGSAFLAVAGGTVGDLFSKDELQAPMAVFSVAPFIGPSLGPLLGGFINYNVTWRWTYYLLLIWSGFILVAVALFVPETYHPILLRNKARKLRKETGDEHWIAPTEHVQKSVPRAIGRSLLRPFQLLIFEPMCLNLCILSALLLGILYLFFGAFPLIFGTAHAFNRWQTGLAFLGIMVSMVVGVATDPIWHRIRSRLIIRHRRQTNGVEGSEPEFRLPPAIFGSVCVPAGLFMFGWSTYPWVHWIVPIIGSAIFGLGIMLLFTGIFTFLVDAYPQYAASALAANAFVRCLFAAAFPLFGNQMYKRLGYQWASSLLAFLTLIMMPFPYIFFRYGKRIRAKSRFASKA</sequence>
<dbReference type="InterPro" id="IPR011701">
    <property type="entry name" value="MFS"/>
</dbReference>
<feature type="transmembrane region" description="Helical" evidence="9">
    <location>
        <begin position="153"/>
        <end position="180"/>
    </location>
</feature>
<evidence type="ECO:0000256" key="1">
    <source>
        <dbReference type="ARBA" id="ARBA00004141"/>
    </source>
</evidence>
<name>A0A2C5X8K9_9HYPO</name>
<feature type="transmembrane region" description="Helical" evidence="9">
    <location>
        <begin position="186"/>
        <end position="203"/>
    </location>
</feature>
<evidence type="ECO:0000313" key="11">
    <source>
        <dbReference type="EMBL" id="PHH61379.1"/>
    </source>
</evidence>
<protein>
    <recommendedName>
        <fullName evidence="10">Major facilitator superfamily (MFS) profile domain-containing protein</fullName>
    </recommendedName>
</protein>
<dbReference type="FunFam" id="1.20.1250.20:FF:000082">
    <property type="entry name" value="MFS multidrug transporter, putative"/>
    <property type="match status" value="1"/>
</dbReference>
<keyword evidence="6 9" id="KW-1133">Transmembrane helix</keyword>
<evidence type="ECO:0000256" key="3">
    <source>
        <dbReference type="ARBA" id="ARBA00008335"/>
    </source>
</evidence>
<feature type="transmembrane region" description="Helical" evidence="9">
    <location>
        <begin position="355"/>
        <end position="375"/>
    </location>
</feature>
<feature type="transmembrane region" description="Helical" evidence="9">
    <location>
        <begin position="317"/>
        <end position="343"/>
    </location>
</feature>
<organism evidence="11 12">
    <name type="scientific">Ophiocordyceps australis</name>
    <dbReference type="NCBI Taxonomy" id="1399860"/>
    <lineage>
        <taxon>Eukaryota</taxon>
        <taxon>Fungi</taxon>
        <taxon>Dikarya</taxon>
        <taxon>Ascomycota</taxon>
        <taxon>Pezizomycotina</taxon>
        <taxon>Sordariomycetes</taxon>
        <taxon>Hypocreomycetidae</taxon>
        <taxon>Hypocreales</taxon>
        <taxon>Ophiocordycipitaceae</taxon>
        <taxon>Ophiocordyceps</taxon>
    </lineage>
</organism>
<dbReference type="InterPro" id="IPR020846">
    <property type="entry name" value="MFS_dom"/>
</dbReference>
<dbReference type="STRING" id="1399860.A0A2C5X8K9"/>
<evidence type="ECO:0000256" key="6">
    <source>
        <dbReference type="ARBA" id="ARBA00022989"/>
    </source>
</evidence>
<dbReference type="GO" id="GO:0140115">
    <property type="term" value="P:export across plasma membrane"/>
    <property type="evidence" value="ECO:0007669"/>
    <property type="project" value="UniProtKB-ARBA"/>
</dbReference>
<dbReference type="InterPro" id="IPR036259">
    <property type="entry name" value="MFS_trans_sf"/>
</dbReference>
<evidence type="ECO:0000259" key="10">
    <source>
        <dbReference type="PROSITE" id="PS50850"/>
    </source>
</evidence>
<evidence type="ECO:0000256" key="9">
    <source>
        <dbReference type="SAM" id="Phobius"/>
    </source>
</evidence>
<keyword evidence="7 9" id="KW-0472">Membrane</keyword>
<dbReference type="GO" id="GO:0005886">
    <property type="term" value="C:plasma membrane"/>
    <property type="evidence" value="ECO:0007669"/>
    <property type="project" value="UniProtKB-SubCell"/>
</dbReference>
<dbReference type="OrthoDB" id="3561359at2759"/>
<feature type="domain" description="Major facilitator superfamily (MFS) profile" evidence="10">
    <location>
        <begin position="87"/>
        <end position="519"/>
    </location>
</feature>
<evidence type="ECO:0000256" key="8">
    <source>
        <dbReference type="SAM" id="MobiDB-lite"/>
    </source>
</evidence>
<dbReference type="InterPro" id="IPR005829">
    <property type="entry name" value="Sugar_transporter_CS"/>
</dbReference>
<keyword evidence="4" id="KW-1003">Cell membrane</keyword>
<dbReference type="GO" id="GO:0022857">
    <property type="term" value="F:transmembrane transporter activity"/>
    <property type="evidence" value="ECO:0007669"/>
    <property type="project" value="InterPro"/>
</dbReference>
<dbReference type="GO" id="GO:0042908">
    <property type="term" value="P:xenobiotic transport"/>
    <property type="evidence" value="ECO:0007669"/>
    <property type="project" value="UniProtKB-ARBA"/>
</dbReference>
<dbReference type="Pfam" id="PF07690">
    <property type="entry name" value="MFS_1"/>
    <property type="match status" value="1"/>
</dbReference>
<feature type="compositionally biased region" description="Basic residues" evidence="8">
    <location>
        <begin position="1"/>
        <end position="15"/>
    </location>
</feature>
<dbReference type="CDD" id="cd17323">
    <property type="entry name" value="MFS_Tpo1_MDR_like"/>
    <property type="match status" value="1"/>
</dbReference>
<keyword evidence="5 9" id="KW-0812">Transmembrane</keyword>
<reference evidence="11 12" key="1">
    <citation type="submission" date="2017-06" db="EMBL/GenBank/DDBJ databases">
        <title>Ant-infecting Ophiocordyceps genomes reveal a high diversity of potential behavioral manipulation genes and a possible major role for enterotoxins.</title>
        <authorList>
            <person name="De Bekker C."/>
            <person name="Evans H.C."/>
            <person name="Brachmann A."/>
            <person name="Hughes D.P."/>
        </authorList>
    </citation>
    <scope>NUCLEOTIDE SEQUENCE [LARGE SCALE GENOMIC DNA]</scope>
    <source>
        <strain evidence="11 12">Map64</strain>
    </source>
</reference>
<accession>A0A2C5X8K9</accession>